<comment type="similarity">
    <text evidence="2">Belongs to the FliR/MopE/SpaR family.</text>
</comment>
<keyword evidence="8" id="KW-0282">Flagellum</keyword>
<keyword evidence="5 7" id="KW-1133">Transmembrane helix</keyword>
<keyword evidence="9" id="KW-1185">Reference proteome</keyword>
<comment type="caution">
    <text evidence="8">The sequence shown here is derived from an EMBL/GenBank/DDBJ whole genome shotgun (WGS) entry which is preliminary data.</text>
</comment>
<evidence type="ECO:0000256" key="7">
    <source>
        <dbReference type="SAM" id="Phobius"/>
    </source>
</evidence>
<evidence type="ECO:0000256" key="2">
    <source>
        <dbReference type="ARBA" id="ARBA00009772"/>
    </source>
</evidence>
<feature type="transmembrane region" description="Helical" evidence="7">
    <location>
        <begin position="33"/>
        <end position="48"/>
    </location>
</feature>
<name>A0A6M0QUQ7_9RHOB</name>
<comment type="subcellular location">
    <subcellularLocation>
        <location evidence="1">Cell membrane</location>
        <topology evidence="1">Multi-pass membrane protein</topology>
    </subcellularLocation>
</comment>
<accession>A0A6M0QUQ7</accession>
<keyword evidence="8" id="KW-0966">Cell projection</keyword>
<sequence>MAIAALLVFLRIGAALALLPAFGEHSVPQRIRLVLALAFTAVVTPAVARQMPTEPGLASALAEVVAGLALGAAFRFFILALQVAGSMIAQATSLSQIAAGAAPEPQPAVGHLLTTAGLAVAVMAGLHIRVAETLILSYAAFAPGAFPSAADFAGWGLAQAAQAFQLGFALAAPFTIAALMYNLALGAINRAMPALMVSFIGAPALSAASLAALALLTPALLTVWAMALDGFLASPFEVPR</sequence>
<reference evidence="8 9" key="1">
    <citation type="submission" date="2020-02" db="EMBL/GenBank/DDBJ databases">
        <authorList>
            <person name="Chen W.-M."/>
        </authorList>
    </citation>
    <scope>NUCLEOTIDE SEQUENCE [LARGE SCALE GENOMIC DNA]</scope>
    <source>
        <strain evidence="8 9">KMS-5</strain>
    </source>
</reference>
<feature type="transmembrane region" description="Helical" evidence="7">
    <location>
        <begin position="135"/>
        <end position="157"/>
    </location>
</feature>
<evidence type="ECO:0000256" key="1">
    <source>
        <dbReference type="ARBA" id="ARBA00004651"/>
    </source>
</evidence>
<gene>
    <name evidence="8" type="ORF">G4Z14_12640</name>
</gene>
<dbReference type="PANTHER" id="PTHR30065">
    <property type="entry name" value="FLAGELLAR BIOSYNTHETIC PROTEIN FLIR"/>
    <property type="match status" value="1"/>
</dbReference>
<organism evidence="8 9">
    <name type="scientific">Tabrizicola oligotrophica</name>
    <dbReference type="NCBI Taxonomy" id="2710650"/>
    <lineage>
        <taxon>Bacteria</taxon>
        <taxon>Pseudomonadati</taxon>
        <taxon>Pseudomonadota</taxon>
        <taxon>Alphaproteobacteria</taxon>
        <taxon>Rhodobacterales</taxon>
        <taxon>Paracoccaceae</taxon>
        <taxon>Tabrizicola</taxon>
    </lineage>
</organism>
<evidence type="ECO:0000256" key="6">
    <source>
        <dbReference type="ARBA" id="ARBA00023136"/>
    </source>
</evidence>
<dbReference type="GO" id="GO:0005886">
    <property type="term" value="C:plasma membrane"/>
    <property type="evidence" value="ECO:0007669"/>
    <property type="project" value="UniProtKB-SubCell"/>
</dbReference>
<evidence type="ECO:0000256" key="3">
    <source>
        <dbReference type="ARBA" id="ARBA00022475"/>
    </source>
</evidence>
<proteinExistence type="inferred from homology"/>
<dbReference type="GO" id="GO:0006605">
    <property type="term" value="P:protein targeting"/>
    <property type="evidence" value="ECO:0007669"/>
    <property type="project" value="InterPro"/>
</dbReference>
<keyword evidence="4 7" id="KW-0812">Transmembrane</keyword>
<evidence type="ECO:0000256" key="5">
    <source>
        <dbReference type="ARBA" id="ARBA00022989"/>
    </source>
</evidence>
<dbReference type="AlphaFoldDB" id="A0A6M0QUQ7"/>
<dbReference type="Proteomes" id="UP000477782">
    <property type="component" value="Unassembled WGS sequence"/>
</dbReference>
<feature type="transmembrane region" description="Helical" evidence="7">
    <location>
        <begin position="195"/>
        <end position="227"/>
    </location>
</feature>
<feature type="transmembrane region" description="Helical" evidence="7">
    <location>
        <begin position="108"/>
        <end position="128"/>
    </location>
</feature>
<dbReference type="Pfam" id="PF01311">
    <property type="entry name" value="Bac_export_1"/>
    <property type="match status" value="1"/>
</dbReference>
<keyword evidence="6 7" id="KW-0472">Membrane</keyword>
<dbReference type="EMBL" id="JAAIVJ010000007">
    <property type="protein sequence ID" value="NEY91147.1"/>
    <property type="molecule type" value="Genomic_DNA"/>
</dbReference>
<feature type="transmembrane region" description="Helical" evidence="7">
    <location>
        <begin position="163"/>
        <end position="183"/>
    </location>
</feature>
<evidence type="ECO:0000256" key="4">
    <source>
        <dbReference type="ARBA" id="ARBA00022692"/>
    </source>
</evidence>
<dbReference type="PANTHER" id="PTHR30065:SF8">
    <property type="entry name" value="FLAGELLAR BIOSYNTHETIC PROTEIN FLIR"/>
    <property type="match status" value="1"/>
</dbReference>
<dbReference type="InterPro" id="IPR002010">
    <property type="entry name" value="T3SS_IM_R"/>
</dbReference>
<dbReference type="PRINTS" id="PR00953">
    <property type="entry name" value="TYPE3IMRPROT"/>
</dbReference>
<evidence type="ECO:0000313" key="8">
    <source>
        <dbReference type="EMBL" id="NEY91147.1"/>
    </source>
</evidence>
<keyword evidence="8" id="KW-0969">Cilium</keyword>
<protein>
    <submittedName>
        <fullName evidence="8">Flagellar biosynthetic protein FliR</fullName>
    </submittedName>
</protein>
<evidence type="ECO:0000313" key="9">
    <source>
        <dbReference type="Proteomes" id="UP000477782"/>
    </source>
</evidence>
<feature type="transmembrane region" description="Helical" evidence="7">
    <location>
        <begin position="60"/>
        <end position="88"/>
    </location>
</feature>
<keyword evidence="3" id="KW-1003">Cell membrane</keyword>